<proteinExistence type="predicted"/>
<dbReference type="Proteomes" id="UP000326565">
    <property type="component" value="Unassembled WGS sequence"/>
</dbReference>
<dbReference type="AlphaFoldDB" id="A0A5N5WIR1"/>
<evidence type="ECO:0000313" key="3">
    <source>
        <dbReference type="Proteomes" id="UP000326565"/>
    </source>
</evidence>
<name>A0A5N5WIR1_9EURO</name>
<feature type="compositionally biased region" description="Basic and acidic residues" evidence="1">
    <location>
        <begin position="10"/>
        <end position="30"/>
    </location>
</feature>
<dbReference type="EMBL" id="ML732572">
    <property type="protein sequence ID" value="KAB8067100.1"/>
    <property type="molecule type" value="Genomic_DNA"/>
</dbReference>
<sequence>MAPTVLLSHRNGEKDPEAKGRDSEPDLDTRGKVQRRGALLRRACFVLPFLYCLVLGRATKRVGIWAGTHLKVAVARRPELRR</sequence>
<evidence type="ECO:0000256" key="1">
    <source>
        <dbReference type="SAM" id="MobiDB-lite"/>
    </source>
</evidence>
<evidence type="ECO:0000313" key="2">
    <source>
        <dbReference type="EMBL" id="KAB8067100.1"/>
    </source>
</evidence>
<reference evidence="2 3" key="1">
    <citation type="submission" date="2019-04" db="EMBL/GenBank/DDBJ databases">
        <title>Friends and foes A comparative genomics study of 23 Aspergillus species from section Flavi.</title>
        <authorList>
            <consortium name="DOE Joint Genome Institute"/>
            <person name="Kjaerbolling I."/>
            <person name="Vesth T."/>
            <person name="Frisvad J.C."/>
            <person name="Nybo J.L."/>
            <person name="Theobald S."/>
            <person name="Kildgaard S."/>
            <person name="Isbrandt T."/>
            <person name="Kuo A."/>
            <person name="Sato A."/>
            <person name="Lyhne E.K."/>
            <person name="Kogle M.E."/>
            <person name="Wiebenga A."/>
            <person name="Kun R.S."/>
            <person name="Lubbers R.J."/>
            <person name="Makela M.R."/>
            <person name="Barry K."/>
            <person name="Chovatia M."/>
            <person name="Clum A."/>
            <person name="Daum C."/>
            <person name="Haridas S."/>
            <person name="He G."/>
            <person name="LaButti K."/>
            <person name="Lipzen A."/>
            <person name="Mondo S."/>
            <person name="Riley R."/>
            <person name="Salamov A."/>
            <person name="Simmons B.A."/>
            <person name="Magnuson J.K."/>
            <person name="Henrissat B."/>
            <person name="Mortensen U.H."/>
            <person name="Larsen T.O."/>
            <person name="Devries R.P."/>
            <person name="Grigoriev I.V."/>
            <person name="Machida M."/>
            <person name="Baker S.E."/>
            <person name="Andersen M.R."/>
        </authorList>
    </citation>
    <scope>NUCLEOTIDE SEQUENCE [LARGE SCALE GENOMIC DNA]</scope>
    <source>
        <strain evidence="2 3">CBS 151.66</strain>
    </source>
</reference>
<organism evidence="2 3">
    <name type="scientific">Aspergillus leporis</name>
    <dbReference type="NCBI Taxonomy" id="41062"/>
    <lineage>
        <taxon>Eukaryota</taxon>
        <taxon>Fungi</taxon>
        <taxon>Dikarya</taxon>
        <taxon>Ascomycota</taxon>
        <taxon>Pezizomycotina</taxon>
        <taxon>Eurotiomycetes</taxon>
        <taxon>Eurotiomycetidae</taxon>
        <taxon>Eurotiales</taxon>
        <taxon>Aspergillaceae</taxon>
        <taxon>Aspergillus</taxon>
        <taxon>Aspergillus subgen. Circumdati</taxon>
    </lineage>
</organism>
<gene>
    <name evidence="2" type="ORF">BDV29DRAFT_163746</name>
</gene>
<protein>
    <submittedName>
        <fullName evidence="2">Uncharacterized protein</fullName>
    </submittedName>
</protein>
<accession>A0A5N5WIR1</accession>
<keyword evidence="3" id="KW-1185">Reference proteome</keyword>
<feature type="region of interest" description="Disordered" evidence="1">
    <location>
        <begin position="1"/>
        <end position="30"/>
    </location>
</feature>